<sequence length="288" mass="30988">MHDTLRTTLRIAIVLAGGAASLLVLPPAFAQDAAPSASEMDEPPSQCRAIASLMPNATFAQADGESRGLFQDRSRDRETTITYVTHSTFVIESPDGVTVATDYAGYSGEFLPDIVTMNKAHGSHYTLNPDPAIASVLPGWNPEGGPARHRVVDGDVYVRNVPTDIRSYGGMEPDGNSIFIVETGGLCIGHLGHLHHMLTEDDYAAIGRLDILMVPVDGGMTMSQSSMGEIADRLRSSIVLPMHRFRGPIERFLDRMPGFAVERPASRAITVSPATLPRQPTVIVLEGV</sequence>
<keyword evidence="1" id="KW-0732">Signal</keyword>
<dbReference type="Pfam" id="PF13483">
    <property type="entry name" value="Lactamase_B_3"/>
    <property type="match status" value="1"/>
</dbReference>
<evidence type="ECO:0000313" key="2">
    <source>
        <dbReference type="EMBL" id="MDY8109364.1"/>
    </source>
</evidence>
<gene>
    <name evidence="2" type="ORF">U0C82_09445</name>
</gene>
<proteinExistence type="predicted"/>
<organism evidence="2 3">
    <name type="scientific">Fulvimarina uroteuthidis</name>
    <dbReference type="NCBI Taxonomy" id="3098149"/>
    <lineage>
        <taxon>Bacteria</taxon>
        <taxon>Pseudomonadati</taxon>
        <taxon>Pseudomonadota</taxon>
        <taxon>Alphaproteobacteria</taxon>
        <taxon>Hyphomicrobiales</taxon>
        <taxon>Aurantimonadaceae</taxon>
        <taxon>Fulvimarina</taxon>
    </lineage>
</organism>
<accession>A0ABU5I1W5</accession>
<dbReference type="InterPro" id="IPR036866">
    <property type="entry name" value="RibonucZ/Hydroxyglut_hydro"/>
</dbReference>
<dbReference type="Proteomes" id="UP001294412">
    <property type="component" value="Unassembled WGS sequence"/>
</dbReference>
<name>A0ABU5I1W5_9HYPH</name>
<dbReference type="EMBL" id="JAXLPB010000002">
    <property type="protein sequence ID" value="MDY8109364.1"/>
    <property type="molecule type" value="Genomic_DNA"/>
</dbReference>
<reference evidence="2 3" key="1">
    <citation type="submission" date="2023-12" db="EMBL/GenBank/DDBJ databases">
        <title>Description of Novel Strain Fulvimarina sp. 2208YS6-2-32 isolated from Uroteuthis (Photololigo) edulis.</title>
        <authorList>
            <person name="Park J.-S."/>
        </authorList>
    </citation>
    <scope>NUCLEOTIDE SEQUENCE [LARGE SCALE GENOMIC DNA]</scope>
    <source>
        <strain evidence="2 3">2208YS6-2-32</strain>
    </source>
</reference>
<dbReference type="PANTHER" id="PTHR39189">
    <property type="entry name" value="UPF0173 METAL-DEPENDENT HYDROLASE YTKL"/>
    <property type="match status" value="1"/>
</dbReference>
<dbReference type="RefSeq" id="WP_322186802.1">
    <property type="nucleotide sequence ID" value="NZ_JAXLPB010000002.1"/>
</dbReference>
<comment type="caution">
    <text evidence="2">The sequence shown here is derived from an EMBL/GenBank/DDBJ whole genome shotgun (WGS) entry which is preliminary data.</text>
</comment>
<protein>
    <submittedName>
        <fullName evidence="2">MBL fold metallo-hydrolase</fullName>
    </submittedName>
</protein>
<evidence type="ECO:0000313" key="3">
    <source>
        <dbReference type="Proteomes" id="UP001294412"/>
    </source>
</evidence>
<feature type="signal peptide" evidence="1">
    <location>
        <begin position="1"/>
        <end position="30"/>
    </location>
</feature>
<dbReference type="SUPFAM" id="SSF56281">
    <property type="entry name" value="Metallo-hydrolase/oxidoreductase"/>
    <property type="match status" value="1"/>
</dbReference>
<dbReference type="Gene3D" id="3.60.15.10">
    <property type="entry name" value="Ribonuclease Z/Hydroxyacylglutathione hydrolase-like"/>
    <property type="match status" value="1"/>
</dbReference>
<keyword evidence="3" id="KW-1185">Reference proteome</keyword>
<evidence type="ECO:0000256" key="1">
    <source>
        <dbReference type="SAM" id="SignalP"/>
    </source>
</evidence>
<dbReference type="PANTHER" id="PTHR39189:SF1">
    <property type="entry name" value="UPF0173 METAL-DEPENDENT HYDROLASE YTKL"/>
    <property type="match status" value="1"/>
</dbReference>
<feature type="chain" id="PRO_5045372431" evidence="1">
    <location>
        <begin position="31"/>
        <end position="288"/>
    </location>
</feature>